<evidence type="ECO:0000256" key="4">
    <source>
        <dbReference type="ARBA" id="ARBA00013244"/>
    </source>
</evidence>
<dbReference type="SUPFAM" id="SSF52777">
    <property type="entry name" value="CoA-dependent acyltransferases"/>
    <property type="match status" value="1"/>
</dbReference>
<keyword evidence="6" id="KW-0808">Transferase</keyword>
<gene>
    <name evidence="13" type="ORF">EFK50_14010</name>
</gene>
<evidence type="ECO:0000256" key="3">
    <source>
        <dbReference type="ARBA" id="ARBA00009587"/>
    </source>
</evidence>
<comment type="pathway">
    <text evidence="2">Lipid metabolism.</text>
</comment>
<evidence type="ECO:0000256" key="7">
    <source>
        <dbReference type="ARBA" id="ARBA00022798"/>
    </source>
</evidence>
<dbReference type="AlphaFoldDB" id="A0A3N0CIL0"/>
<dbReference type="RefSeq" id="WP_123228138.1">
    <property type="nucleotide sequence ID" value="NZ_RJSE01000007.1"/>
</dbReference>
<dbReference type="InterPro" id="IPR004255">
    <property type="entry name" value="O-acyltransferase_WSD1_N"/>
</dbReference>
<keyword evidence="8" id="KW-0443">Lipid metabolism</keyword>
<evidence type="ECO:0000313" key="13">
    <source>
        <dbReference type="EMBL" id="RNL62846.1"/>
    </source>
</evidence>
<dbReference type="InterPro" id="IPR045034">
    <property type="entry name" value="O-acyltransferase_WSD1-like"/>
</dbReference>
<evidence type="ECO:0000259" key="11">
    <source>
        <dbReference type="Pfam" id="PF03007"/>
    </source>
</evidence>
<dbReference type="Pfam" id="PF03007">
    <property type="entry name" value="WS_DGAT_cat"/>
    <property type="match status" value="1"/>
</dbReference>
<dbReference type="InterPro" id="IPR023213">
    <property type="entry name" value="CAT-like_dom_sf"/>
</dbReference>
<dbReference type="PANTHER" id="PTHR31650:SF1">
    <property type="entry name" value="WAX ESTER SYNTHASE_DIACYLGLYCEROL ACYLTRANSFERASE 4-RELATED"/>
    <property type="match status" value="1"/>
</dbReference>
<dbReference type="GO" id="GO:0019432">
    <property type="term" value="P:triglyceride biosynthetic process"/>
    <property type="evidence" value="ECO:0007669"/>
    <property type="project" value="UniProtKB-UniPathway"/>
</dbReference>
<comment type="pathway">
    <text evidence="1">Glycerolipid metabolism; triacylglycerol biosynthesis.</text>
</comment>
<dbReference type="Pfam" id="PF06974">
    <property type="entry name" value="WS_DGAT_C"/>
    <property type="match status" value="1"/>
</dbReference>
<keyword evidence="7" id="KW-0319">Glycerol metabolism</keyword>
<comment type="caution">
    <text evidence="13">The sequence shown here is derived from an EMBL/GenBank/DDBJ whole genome shotgun (WGS) entry which is preliminary data.</text>
</comment>
<evidence type="ECO:0000256" key="5">
    <source>
        <dbReference type="ARBA" id="ARBA00022516"/>
    </source>
</evidence>
<evidence type="ECO:0000256" key="6">
    <source>
        <dbReference type="ARBA" id="ARBA00022679"/>
    </source>
</evidence>
<protein>
    <recommendedName>
        <fullName evidence="4">diacylglycerol O-acyltransferase</fullName>
        <ecNumber evidence="4">2.3.1.20</ecNumber>
    </recommendedName>
</protein>
<accession>A0A3N0CIL0</accession>
<name>A0A3N0CIL0_9ACTN</name>
<reference evidence="13 14" key="1">
    <citation type="submission" date="2018-11" db="EMBL/GenBank/DDBJ databases">
        <authorList>
            <person name="Li F."/>
        </authorList>
    </citation>
    <scope>NUCLEOTIDE SEQUENCE [LARGE SCALE GENOMIC DNA]</scope>
    <source>
        <strain evidence="13 14">Gsoil 097</strain>
    </source>
</reference>
<dbReference type="InterPro" id="IPR009721">
    <property type="entry name" value="O-acyltransferase_WSD1_C"/>
</dbReference>
<evidence type="ECO:0000256" key="9">
    <source>
        <dbReference type="ARBA" id="ARBA00023315"/>
    </source>
</evidence>
<evidence type="ECO:0000256" key="10">
    <source>
        <dbReference type="ARBA" id="ARBA00048109"/>
    </source>
</evidence>
<dbReference type="Proteomes" id="UP000267128">
    <property type="component" value="Unassembled WGS sequence"/>
</dbReference>
<dbReference type="GO" id="GO:0071731">
    <property type="term" value="P:response to nitric oxide"/>
    <property type="evidence" value="ECO:0007669"/>
    <property type="project" value="TreeGrafter"/>
</dbReference>
<dbReference type="GO" id="GO:0006071">
    <property type="term" value="P:glycerol metabolic process"/>
    <property type="evidence" value="ECO:0007669"/>
    <property type="project" value="UniProtKB-KW"/>
</dbReference>
<dbReference type="GO" id="GO:0001666">
    <property type="term" value="P:response to hypoxia"/>
    <property type="evidence" value="ECO:0007669"/>
    <property type="project" value="TreeGrafter"/>
</dbReference>
<evidence type="ECO:0000256" key="1">
    <source>
        <dbReference type="ARBA" id="ARBA00004771"/>
    </source>
</evidence>
<sequence>MTMFNRLSLPDDLAALDELLLKGDAWPTARPVMTLALVLEGLPADGSLEAVFSRAVGSVPRMHQRVARSVWTAGRASWVDDKAFNLSYHLRRIGAPGDGSLEAALSWASDSATAPFDPARPLWDAVLVERLTGGRALLIIRAHHAIADGVRAIAMMAALLGLEPTRHQEPAKLEEAVALTQLSPDAAQVVRAFGRLWVTNPLRAASFTRAISGASLHPRRALTNTSSYVRSALRTVDRGTAVPLPLLAGRSNSRRFVTLEVQLDAMKTTAKANSAKVNDVFLAGLLGGLRKYQEAFELAAADIALSLPIDVAGANEHVAGNHISAAIIPGPASIEDPFERLRSVHELVASRRAEPGLSALDHLAPTLRQVPARVAIAAMGAHARRVDLQASNLVGPPCPLYLAGQKVERMYAFGPLPGVPAMAVLVSYDGVCTIGLTLDPAAVTDTALFVDCVQAAFDELLMES</sequence>
<dbReference type="OrthoDB" id="9810950at2"/>
<dbReference type="EMBL" id="RJSE01000007">
    <property type="protein sequence ID" value="RNL62846.1"/>
    <property type="molecule type" value="Genomic_DNA"/>
</dbReference>
<comment type="catalytic activity">
    <reaction evidence="10">
        <text>an acyl-CoA + a 1,2-diacyl-sn-glycerol = a triacyl-sn-glycerol + CoA</text>
        <dbReference type="Rhea" id="RHEA:10868"/>
        <dbReference type="ChEBI" id="CHEBI:17815"/>
        <dbReference type="ChEBI" id="CHEBI:57287"/>
        <dbReference type="ChEBI" id="CHEBI:58342"/>
        <dbReference type="ChEBI" id="CHEBI:64615"/>
        <dbReference type="EC" id="2.3.1.20"/>
    </reaction>
</comment>
<evidence type="ECO:0000313" key="14">
    <source>
        <dbReference type="Proteomes" id="UP000267128"/>
    </source>
</evidence>
<proteinExistence type="inferred from homology"/>
<feature type="domain" description="O-acyltransferase WSD1 C-terminal" evidence="12">
    <location>
        <begin position="320"/>
        <end position="460"/>
    </location>
</feature>
<dbReference type="GO" id="GO:0051701">
    <property type="term" value="P:biological process involved in interaction with host"/>
    <property type="evidence" value="ECO:0007669"/>
    <property type="project" value="TreeGrafter"/>
</dbReference>
<comment type="similarity">
    <text evidence="3">Belongs to the long-chain O-acyltransferase family.</text>
</comment>
<keyword evidence="14" id="KW-1185">Reference proteome</keyword>
<dbReference type="Gene3D" id="3.30.559.10">
    <property type="entry name" value="Chloramphenicol acetyltransferase-like domain"/>
    <property type="match status" value="1"/>
</dbReference>
<evidence type="ECO:0000256" key="8">
    <source>
        <dbReference type="ARBA" id="ARBA00023098"/>
    </source>
</evidence>
<keyword evidence="9" id="KW-0012">Acyltransferase</keyword>
<keyword evidence="5" id="KW-0444">Lipid biosynthesis</keyword>
<dbReference type="UniPathway" id="UPA00282"/>
<evidence type="ECO:0000256" key="2">
    <source>
        <dbReference type="ARBA" id="ARBA00005189"/>
    </source>
</evidence>
<dbReference type="PANTHER" id="PTHR31650">
    <property type="entry name" value="O-ACYLTRANSFERASE (WSD1-LIKE) FAMILY PROTEIN"/>
    <property type="match status" value="1"/>
</dbReference>
<dbReference type="GO" id="GO:0005886">
    <property type="term" value="C:plasma membrane"/>
    <property type="evidence" value="ECO:0007669"/>
    <property type="project" value="TreeGrafter"/>
</dbReference>
<organism evidence="13 14">
    <name type="scientific">Nocardioides marmoriginsengisoli</name>
    <dbReference type="NCBI Taxonomy" id="661483"/>
    <lineage>
        <taxon>Bacteria</taxon>
        <taxon>Bacillati</taxon>
        <taxon>Actinomycetota</taxon>
        <taxon>Actinomycetes</taxon>
        <taxon>Propionibacteriales</taxon>
        <taxon>Nocardioidaceae</taxon>
        <taxon>Nocardioides</taxon>
    </lineage>
</organism>
<dbReference type="GO" id="GO:0004144">
    <property type="term" value="F:diacylglycerol O-acyltransferase activity"/>
    <property type="evidence" value="ECO:0007669"/>
    <property type="project" value="UniProtKB-EC"/>
</dbReference>
<feature type="domain" description="O-acyltransferase WSD1-like N-terminal" evidence="11">
    <location>
        <begin position="51"/>
        <end position="281"/>
    </location>
</feature>
<evidence type="ECO:0000259" key="12">
    <source>
        <dbReference type="Pfam" id="PF06974"/>
    </source>
</evidence>
<dbReference type="EC" id="2.3.1.20" evidence="4"/>